<dbReference type="Gene3D" id="3.50.7.10">
    <property type="entry name" value="GroEL"/>
    <property type="match status" value="1"/>
</dbReference>
<evidence type="ECO:0000256" key="4">
    <source>
        <dbReference type="ARBA" id="ARBA00022741"/>
    </source>
</evidence>
<dbReference type="PRINTS" id="PR00304">
    <property type="entry name" value="TCOMPLEXTCP1"/>
</dbReference>
<dbReference type="SUPFAM" id="SSF52029">
    <property type="entry name" value="GroEL apical domain-like"/>
    <property type="match status" value="1"/>
</dbReference>
<keyword evidence="3" id="KW-0963">Cytoplasm</keyword>
<dbReference type="EMBL" id="CP000882">
    <property type="protein sequence ID" value="ABW98018.1"/>
    <property type="molecule type" value="Genomic_DNA"/>
</dbReference>
<dbReference type="InterPro" id="IPR027409">
    <property type="entry name" value="GroEL-like_apical_dom_sf"/>
</dbReference>
<sequence>MDQINFEQSDLSSNTTYSTFISISAAKGLQDVMKKNLGPKGAFKILVSGSGEIKITKSGNLLLKEMQIQNPIALLIAKTIYAQNFFSGDGTTSIVLLLGELFRNIENYIEKNIHPQILCEGINIAKKELENWLNSQIITPKKKKQNLIKMAKSIFKTKIKNSHVNNISKIVVDAVLTIQRQKEISDINLIEILQMEDQNDSESRFVRGIVLDHGARHPDMPKILHNVFILVCNISLEYEKSEINSNFVSTSSEKKGKLSNKERDIIDKKINKIIQLKRLICKGGNKSFLIVNQKGIDNISLDLLCREGILGLRRTKKKNMERISILCNAIPVNSSDDIDSTVLGFAGIVYEKTVGEEKFTFIENVSNPFSGTILVKGMNSFLRKNTEEIIRNGIKSIKLCFEDKGYLVGGGITELKGSEHLSIYADKIYGEKKFGVLALSNSLLVIPETLSENEGGKFLKNKIIKKKNNKKEEENIQKKRKGFSSDKKRVFDCFSSKKQIFNSVCSIASQILQIDEILLGKGLSN</sequence>
<name>A9BKL3_HEMAN</name>
<gene>
    <name evidence="8" type="ORF">HAN_2g188</name>
</gene>
<evidence type="ECO:0000313" key="8">
    <source>
        <dbReference type="EMBL" id="ABW98018.1"/>
    </source>
</evidence>
<dbReference type="Pfam" id="PF00118">
    <property type="entry name" value="Cpn60_TCP1"/>
    <property type="match status" value="1"/>
</dbReference>
<dbReference type="GeneID" id="5739713"/>
<reference evidence="8 9" key="1">
    <citation type="journal article" date="2007" name="Proc. Natl. Acad. Sci. U.S.A.">
        <title>Nucleomorph genome of Hemiselmis andersenii reveals complete intron loss and compaction as a driver of protein structure and function.</title>
        <authorList>
            <person name="Lane C.E."/>
            <person name="van den Heuvel K."/>
            <person name="Kozera C."/>
            <person name="Curtis B.A."/>
            <person name="Parsons B.J."/>
            <person name="Bowman S."/>
            <person name="Archibald J.M."/>
        </authorList>
    </citation>
    <scope>NUCLEOTIDE SEQUENCE [LARGE SCALE GENOMIC DNA]</scope>
    <source>
        <strain evidence="8 9">CCMP644</strain>
    </source>
</reference>
<geneLocation type="nucleomorph" evidence="8"/>
<dbReference type="Gene3D" id="1.10.560.10">
    <property type="entry name" value="GroEL-like equatorial domain"/>
    <property type="match status" value="1"/>
</dbReference>
<dbReference type="GO" id="GO:0005524">
    <property type="term" value="F:ATP binding"/>
    <property type="evidence" value="ECO:0007669"/>
    <property type="project" value="UniProtKB-KW"/>
</dbReference>
<dbReference type="GO" id="GO:0005737">
    <property type="term" value="C:cytoplasm"/>
    <property type="evidence" value="ECO:0007669"/>
    <property type="project" value="UniProtKB-SubCell"/>
</dbReference>
<evidence type="ECO:0000256" key="2">
    <source>
        <dbReference type="ARBA" id="ARBA00008020"/>
    </source>
</evidence>
<evidence type="ECO:0000256" key="1">
    <source>
        <dbReference type="ARBA" id="ARBA00004496"/>
    </source>
</evidence>
<accession>A9BKL3</accession>
<organism evidence="8 9">
    <name type="scientific">Hemiselmis andersenii</name>
    <name type="common">Cryptophyte alga</name>
    <dbReference type="NCBI Taxonomy" id="464988"/>
    <lineage>
        <taxon>Eukaryota</taxon>
        <taxon>Cryptophyceae</taxon>
        <taxon>Cryptomonadales</taxon>
        <taxon>Hemiselmidaceae</taxon>
        <taxon>Hemiselmis</taxon>
    </lineage>
</organism>
<dbReference type="SUPFAM" id="SSF54849">
    <property type="entry name" value="GroEL-intermediate domain like"/>
    <property type="match status" value="1"/>
</dbReference>
<evidence type="ECO:0000256" key="7">
    <source>
        <dbReference type="RuleBase" id="RU004187"/>
    </source>
</evidence>
<dbReference type="FunFam" id="1.10.560.10:FF:000058">
    <property type="entry name" value="T-complex protein 1 subunit zeta"/>
    <property type="match status" value="1"/>
</dbReference>
<evidence type="ECO:0000256" key="6">
    <source>
        <dbReference type="ARBA" id="ARBA00023186"/>
    </source>
</evidence>
<evidence type="ECO:0000313" key="9">
    <source>
        <dbReference type="Proteomes" id="UP000243127"/>
    </source>
</evidence>
<dbReference type="GO" id="GO:0140662">
    <property type="term" value="F:ATP-dependent protein folding chaperone"/>
    <property type="evidence" value="ECO:0007669"/>
    <property type="project" value="InterPro"/>
</dbReference>
<dbReference type="RefSeq" id="XP_001712343.1">
    <property type="nucleotide sequence ID" value="XM_001712291.1"/>
</dbReference>
<dbReference type="InterPro" id="IPR017998">
    <property type="entry name" value="Chaperone_TCP-1"/>
</dbReference>
<dbReference type="Proteomes" id="UP000243127">
    <property type="component" value="Nucleomorph 2"/>
</dbReference>
<keyword evidence="6 7" id="KW-0143">Chaperone</keyword>
<dbReference type="FunFam" id="3.50.7.10:FF:000004">
    <property type="entry name" value="T-complex protein 1 subunit zeta"/>
    <property type="match status" value="1"/>
</dbReference>
<keyword evidence="5 7" id="KW-0067">ATP-binding</keyword>
<dbReference type="InterPro" id="IPR027413">
    <property type="entry name" value="GROEL-like_equatorial_sf"/>
</dbReference>
<protein>
    <submittedName>
        <fullName evidence="8">TcpZ</fullName>
    </submittedName>
</protein>
<proteinExistence type="inferred from homology"/>
<dbReference type="AlphaFoldDB" id="A9BKL3"/>
<dbReference type="InterPro" id="IPR027410">
    <property type="entry name" value="TCP-1-like_intermed_sf"/>
</dbReference>
<dbReference type="InterPro" id="IPR002423">
    <property type="entry name" value="Cpn60/GroEL/TCP-1"/>
</dbReference>
<keyword evidence="4 7" id="KW-0547">Nucleotide-binding</keyword>
<evidence type="ECO:0000256" key="3">
    <source>
        <dbReference type="ARBA" id="ARBA00022490"/>
    </source>
</evidence>
<dbReference type="Gene3D" id="3.30.260.10">
    <property type="entry name" value="TCP-1-like chaperonin intermediate domain"/>
    <property type="match status" value="1"/>
</dbReference>
<keyword evidence="8" id="KW-0542">Nucleomorph</keyword>
<evidence type="ECO:0000256" key="5">
    <source>
        <dbReference type="ARBA" id="ARBA00022840"/>
    </source>
</evidence>
<dbReference type="SUPFAM" id="SSF48592">
    <property type="entry name" value="GroEL equatorial domain-like"/>
    <property type="match status" value="1"/>
</dbReference>
<comment type="subcellular location">
    <subcellularLocation>
        <location evidence="1">Cytoplasm</location>
    </subcellularLocation>
</comment>
<dbReference type="PANTHER" id="PTHR11353">
    <property type="entry name" value="CHAPERONIN"/>
    <property type="match status" value="1"/>
</dbReference>
<comment type="similarity">
    <text evidence="2 7">Belongs to the TCP-1 chaperonin family.</text>
</comment>